<dbReference type="OrthoDB" id="542013at2759"/>
<accession>A0A8J2I0F9</accession>
<dbReference type="SUPFAM" id="SSF51735">
    <property type="entry name" value="NAD(P)-binding Rossmann-fold domains"/>
    <property type="match status" value="1"/>
</dbReference>
<protein>
    <recommendedName>
        <fullName evidence="5">NAD(P)-binding protein</fullName>
    </recommendedName>
</protein>
<evidence type="ECO:0000256" key="2">
    <source>
        <dbReference type="ARBA" id="ARBA00023002"/>
    </source>
</evidence>
<dbReference type="GO" id="GO:0016491">
    <property type="term" value="F:oxidoreductase activity"/>
    <property type="evidence" value="ECO:0007669"/>
    <property type="project" value="UniProtKB-KW"/>
</dbReference>
<dbReference type="InterPro" id="IPR002347">
    <property type="entry name" value="SDR_fam"/>
</dbReference>
<dbReference type="PANTHER" id="PTHR24320">
    <property type="entry name" value="RETINOL DEHYDROGENASE"/>
    <property type="match status" value="1"/>
</dbReference>
<sequence>MAPLSLYVSFYTSVAKAAFTLIFARLYSPQRPPHRDLKGQTAVVTGANSGIGLSIATALAKQGATVYLACRNVEKGHAAVASIVSQLGHEGEKRVFCWKVDVGDLDSVRVFCEKWKEEGRKIDMLVYVTSLHNAGIAEPPTGTRKTDKKGRDIVLVTNFLGSFLMTCFLEKYLSEKGRVVLTSSTGHYDAVGMLMRTRPESVASKTAGDEGGVARGPLGRLKAYLGIDTGTLHSYGLSKAHQVLFAAWLQRRFDSSQNNQRTAHAFSPGFTSTPIFGKIALSWKTWFINPPFALLKVTEKYVAVDTGEGAKTGSWLASCGGEQGIEGGGYWEWMSRRMSLIDLVERELGEEEWKKGCERVWKRWEDDSGCTWGVAL</sequence>
<dbReference type="RefSeq" id="XP_043166775.1">
    <property type="nucleotide sequence ID" value="XM_043310840.1"/>
</dbReference>
<evidence type="ECO:0008006" key="5">
    <source>
        <dbReference type="Google" id="ProtNLM"/>
    </source>
</evidence>
<keyword evidence="4" id="KW-1185">Reference proteome</keyword>
<dbReference type="Pfam" id="PF00106">
    <property type="entry name" value="adh_short"/>
    <property type="match status" value="1"/>
</dbReference>
<evidence type="ECO:0000313" key="3">
    <source>
        <dbReference type="EMBL" id="CAG5153572.1"/>
    </source>
</evidence>
<proteinExistence type="inferred from homology"/>
<dbReference type="Proteomes" id="UP000676310">
    <property type="component" value="Unassembled WGS sequence"/>
</dbReference>
<dbReference type="PRINTS" id="PR00081">
    <property type="entry name" value="GDHRDH"/>
</dbReference>
<comment type="caution">
    <text evidence="3">The sequence shown here is derived from an EMBL/GenBank/DDBJ whole genome shotgun (WGS) entry which is preliminary data.</text>
</comment>
<dbReference type="GeneID" id="67014768"/>
<dbReference type="InterPro" id="IPR036291">
    <property type="entry name" value="NAD(P)-bd_dom_sf"/>
</dbReference>
<comment type="similarity">
    <text evidence="1">Belongs to the short-chain dehydrogenases/reductases (SDR) family.</text>
</comment>
<organism evidence="3 4">
    <name type="scientific">Alternaria atra</name>
    <dbReference type="NCBI Taxonomy" id="119953"/>
    <lineage>
        <taxon>Eukaryota</taxon>
        <taxon>Fungi</taxon>
        <taxon>Dikarya</taxon>
        <taxon>Ascomycota</taxon>
        <taxon>Pezizomycotina</taxon>
        <taxon>Dothideomycetes</taxon>
        <taxon>Pleosporomycetidae</taxon>
        <taxon>Pleosporales</taxon>
        <taxon>Pleosporineae</taxon>
        <taxon>Pleosporaceae</taxon>
        <taxon>Alternaria</taxon>
        <taxon>Alternaria sect. Ulocladioides</taxon>
    </lineage>
</organism>
<dbReference type="EMBL" id="CAJRGZ010000016">
    <property type="protein sequence ID" value="CAG5153572.1"/>
    <property type="molecule type" value="Genomic_DNA"/>
</dbReference>
<dbReference type="PANTHER" id="PTHR24320:SF152">
    <property type="entry name" value="SHORT-CHAIN DEHYDROGENASE_REDUCTASE FAMILY PROTEIN"/>
    <property type="match status" value="1"/>
</dbReference>
<name>A0A8J2I0F9_9PLEO</name>
<dbReference type="AlphaFoldDB" id="A0A8J2I0F9"/>
<reference evidence="3" key="1">
    <citation type="submission" date="2021-05" db="EMBL/GenBank/DDBJ databases">
        <authorList>
            <person name="Stam R."/>
        </authorList>
    </citation>
    <scope>NUCLEOTIDE SEQUENCE</scope>
    <source>
        <strain evidence="3">CS162</strain>
    </source>
</reference>
<evidence type="ECO:0000313" key="4">
    <source>
        <dbReference type="Proteomes" id="UP000676310"/>
    </source>
</evidence>
<gene>
    <name evidence="3" type="ORF">ALTATR162_LOCUS3234</name>
</gene>
<keyword evidence="2" id="KW-0560">Oxidoreductase</keyword>
<dbReference type="Gene3D" id="3.40.50.720">
    <property type="entry name" value="NAD(P)-binding Rossmann-like Domain"/>
    <property type="match status" value="1"/>
</dbReference>
<evidence type="ECO:0000256" key="1">
    <source>
        <dbReference type="ARBA" id="ARBA00006484"/>
    </source>
</evidence>